<proteinExistence type="predicted"/>
<dbReference type="PROSITE" id="PS51257">
    <property type="entry name" value="PROKAR_LIPOPROTEIN"/>
    <property type="match status" value="1"/>
</dbReference>
<name>A0A7C4V6X4_9DEIN</name>
<dbReference type="Proteomes" id="UP000885759">
    <property type="component" value="Unassembled WGS sequence"/>
</dbReference>
<sequence>MRFSNRRLLHLAVLALLGLGLAVALTACPGGVVSLGVLDVGADATNTDRCDDGVKVVVEGIQEEWGFRGPSYSDTSGFRAKGPNWIWVEPGHWHSIQWEVFVNAPASKNPEGKQITVKAYCMRKDAEPGLSQRTFALADYMVTRGSNRILEMELTVRDSGSDPSYTVTPPGLSIEDHE</sequence>
<organism evidence="2">
    <name type="scientific">Oceanithermus profundus</name>
    <dbReference type="NCBI Taxonomy" id="187137"/>
    <lineage>
        <taxon>Bacteria</taxon>
        <taxon>Thermotogati</taxon>
        <taxon>Deinococcota</taxon>
        <taxon>Deinococci</taxon>
        <taxon>Thermales</taxon>
        <taxon>Thermaceae</taxon>
        <taxon>Oceanithermus</taxon>
    </lineage>
</organism>
<gene>
    <name evidence="2" type="ORF">ENK37_10015</name>
</gene>
<protein>
    <recommendedName>
        <fullName evidence="3">Lipoprotein</fullName>
    </recommendedName>
</protein>
<reference evidence="2" key="1">
    <citation type="journal article" date="2020" name="mSystems">
        <title>Genome- and Community-Level Interaction Insights into Carbon Utilization and Element Cycling Functions of Hydrothermarchaeota in Hydrothermal Sediment.</title>
        <authorList>
            <person name="Zhou Z."/>
            <person name="Liu Y."/>
            <person name="Xu W."/>
            <person name="Pan J."/>
            <person name="Luo Z.H."/>
            <person name="Li M."/>
        </authorList>
    </citation>
    <scope>NUCLEOTIDE SEQUENCE [LARGE SCALE GENOMIC DNA]</scope>
    <source>
        <strain evidence="2">HyVt-570</strain>
    </source>
</reference>
<comment type="caution">
    <text evidence="2">The sequence shown here is derived from an EMBL/GenBank/DDBJ whole genome shotgun (WGS) entry which is preliminary data.</text>
</comment>
<evidence type="ECO:0008006" key="3">
    <source>
        <dbReference type="Google" id="ProtNLM"/>
    </source>
</evidence>
<evidence type="ECO:0000256" key="1">
    <source>
        <dbReference type="SAM" id="MobiDB-lite"/>
    </source>
</evidence>
<feature type="region of interest" description="Disordered" evidence="1">
    <location>
        <begin position="158"/>
        <end position="178"/>
    </location>
</feature>
<accession>A0A7C4V6X4</accession>
<dbReference type="AlphaFoldDB" id="A0A7C4V6X4"/>
<dbReference type="EMBL" id="DRPZ01000250">
    <property type="protein sequence ID" value="HGY10365.1"/>
    <property type="molecule type" value="Genomic_DNA"/>
</dbReference>
<evidence type="ECO:0000313" key="2">
    <source>
        <dbReference type="EMBL" id="HGY10365.1"/>
    </source>
</evidence>